<dbReference type="EMBL" id="JBHDIY010000002">
    <property type="protein sequence ID" value="MFL4470293.1"/>
    <property type="molecule type" value="Genomic_DNA"/>
</dbReference>
<evidence type="ECO:0000256" key="1">
    <source>
        <dbReference type="SAM" id="Phobius"/>
    </source>
</evidence>
<accession>A0ABW8UT37</accession>
<dbReference type="RefSeq" id="WP_407592154.1">
    <property type="nucleotide sequence ID" value="NZ_JBHDIY010000002.1"/>
</dbReference>
<name>A0ABW8UT37_9RHOB</name>
<feature type="transmembrane region" description="Helical" evidence="1">
    <location>
        <begin position="273"/>
        <end position="291"/>
    </location>
</feature>
<feature type="transmembrane region" description="Helical" evidence="1">
    <location>
        <begin position="188"/>
        <end position="210"/>
    </location>
</feature>
<dbReference type="Gene3D" id="1.20.1250.20">
    <property type="entry name" value="MFS general substrate transporter like domains"/>
    <property type="match status" value="1"/>
</dbReference>
<keyword evidence="1" id="KW-1133">Transmembrane helix</keyword>
<keyword evidence="3" id="KW-1185">Reference proteome</keyword>
<dbReference type="SUPFAM" id="SSF103473">
    <property type="entry name" value="MFS general substrate transporter"/>
    <property type="match status" value="1"/>
</dbReference>
<gene>
    <name evidence="2" type="ORF">ACERZ8_10570</name>
</gene>
<sequence length="422" mass="43124">MLTEKLHAALTDDAVETDRGEARRFVRHLVSLMSTKIADGLIDPKLVLAWLMSAGGAPGYLIGALVPVREAGALLPQIMLARVIQRQSIRKYIWAAGAFLQGAAALGIAAAAVMLDGPALGWTIVACLSVLSLARAACSASYKDILARTVETGARGTVSGAAGTVAASVVFAFAALLAFQIIPLTIGAISVAIAIAGALWIIASLVFAGLDEPADERGEDTLGSLADIIKPLRTDHELRVYILARGLLTATALAPPFLVILAGTDGTGGLGNLGLLMLASSLAAIASSYIWGRLSDTSSRATMMFSGLLAGAALGAAATIGLITGRLEAVWLAPALLFVAQIGYEGVRAARKTHLTDMNTGGQKALYTALSNTLIGVLLLAGGIFGVIANAFGPAVVLGIFAGMSVVGALTASRLSNVQKDA</sequence>
<dbReference type="PANTHER" id="PTHR23526">
    <property type="entry name" value="INTEGRAL MEMBRANE TRANSPORT PROTEIN-RELATED"/>
    <property type="match status" value="1"/>
</dbReference>
<evidence type="ECO:0000313" key="2">
    <source>
        <dbReference type="EMBL" id="MFL4470293.1"/>
    </source>
</evidence>
<reference evidence="2 3" key="1">
    <citation type="submission" date="2024-08" db="EMBL/GenBank/DDBJ databases">
        <title>Tateyamaria sp. nov., isolated from marine algae.</title>
        <authorList>
            <person name="Choi B.J."/>
            <person name="Kim J.M."/>
            <person name="Lee J.K."/>
            <person name="Choi D.G."/>
            <person name="Bayburt H."/>
            <person name="Baek J.H."/>
            <person name="Han D.M."/>
            <person name="Jeon C.O."/>
        </authorList>
    </citation>
    <scope>NUCLEOTIDE SEQUENCE [LARGE SCALE GENOMIC DNA]</scope>
    <source>
        <strain evidence="2 3">KMU-156</strain>
    </source>
</reference>
<feature type="transmembrane region" description="Helical" evidence="1">
    <location>
        <begin position="240"/>
        <end position="261"/>
    </location>
</feature>
<evidence type="ECO:0000313" key="3">
    <source>
        <dbReference type="Proteomes" id="UP001627408"/>
    </source>
</evidence>
<feature type="transmembrane region" description="Helical" evidence="1">
    <location>
        <begin position="92"/>
        <end position="113"/>
    </location>
</feature>
<feature type="transmembrane region" description="Helical" evidence="1">
    <location>
        <begin position="303"/>
        <end position="323"/>
    </location>
</feature>
<feature type="transmembrane region" description="Helical" evidence="1">
    <location>
        <begin position="395"/>
        <end position="412"/>
    </location>
</feature>
<dbReference type="InterPro" id="IPR052528">
    <property type="entry name" value="Sugar_transport-like"/>
</dbReference>
<keyword evidence="1" id="KW-0812">Transmembrane</keyword>
<organism evidence="2 3">
    <name type="scientific">Tateyamaria armeniaca</name>
    <dbReference type="NCBI Taxonomy" id="2518930"/>
    <lineage>
        <taxon>Bacteria</taxon>
        <taxon>Pseudomonadati</taxon>
        <taxon>Pseudomonadota</taxon>
        <taxon>Alphaproteobacteria</taxon>
        <taxon>Rhodobacterales</taxon>
        <taxon>Roseobacteraceae</taxon>
        <taxon>Tateyamaria</taxon>
    </lineage>
</organism>
<protein>
    <submittedName>
        <fullName evidence="2">MFS transporter</fullName>
    </submittedName>
</protein>
<feature type="transmembrane region" description="Helical" evidence="1">
    <location>
        <begin position="329"/>
        <end position="347"/>
    </location>
</feature>
<keyword evidence="1" id="KW-0472">Membrane</keyword>
<dbReference type="InterPro" id="IPR036259">
    <property type="entry name" value="MFS_trans_sf"/>
</dbReference>
<dbReference type="PANTHER" id="PTHR23526:SF2">
    <property type="entry name" value="MAJOR FACILITATOR SUPERFAMILY (MFS) PROFILE DOMAIN-CONTAINING PROTEIN"/>
    <property type="match status" value="1"/>
</dbReference>
<proteinExistence type="predicted"/>
<feature type="transmembrane region" description="Helical" evidence="1">
    <location>
        <begin position="367"/>
        <end position="389"/>
    </location>
</feature>
<feature type="transmembrane region" description="Helical" evidence="1">
    <location>
        <begin position="119"/>
        <end position="138"/>
    </location>
</feature>
<comment type="caution">
    <text evidence="2">The sequence shown here is derived from an EMBL/GenBank/DDBJ whole genome shotgun (WGS) entry which is preliminary data.</text>
</comment>
<feature type="transmembrane region" description="Helical" evidence="1">
    <location>
        <begin position="158"/>
        <end position="182"/>
    </location>
</feature>
<dbReference type="Proteomes" id="UP001627408">
    <property type="component" value="Unassembled WGS sequence"/>
</dbReference>